<keyword evidence="7" id="KW-1185">Reference proteome</keyword>
<feature type="transmembrane region" description="Helical" evidence="5">
    <location>
        <begin position="264"/>
        <end position="284"/>
    </location>
</feature>
<feature type="transmembrane region" description="Helical" evidence="5">
    <location>
        <begin position="62"/>
        <end position="88"/>
    </location>
</feature>
<feature type="transmembrane region" description="Helical" evidence="5">
    <location>
        <begin position="385"/>
        <end position="405"/>
    </location>
</feature>
<dbReference type="EMBL" id="CP036279">
    <property type="protein sequence ID" value="QDU61208.1"/>
    <property type="molecule type" value="Genomic_DNA"/>
</dbReference>
<feature type="transmembrane region" description="Helical" evidence="5">
    <location>
        <begin position="360"/>
        <end position="379"/>
    </location>
</feature>
<dbReference type="GO" id="GO:0015179">
    <property type="term" value="F:L-amino acid transmembrane transporter activity"/>
    <property type="evidence" value="ECO:0007669"/>
    <property type="project" value="TreeGrafter"/>
</dbReference>
<reference evidence="6 7" key="1">
    <citation type="submission" date="2019-02" db="EMBL/GenBank/DDBJ databases">
        <title>Deep-cultivation of Planctomycetes and their phenomic and genomic characterization uncovers novel biology.</title>
        <authorList>
            <person name="Wiegand S."/>
            <person name="Jogler M."/>
            <person name="Boedeker C."/>
            <person name="Pinto D."/>
            <person name="Vollmers J."/>
            <person name="Rivas-Marin E."/>
            <person name="Kohn T."/>
            <person name="Peeters S.H."/>
            <person name="Heuer A."/>
            <person name="Rast P."/>
            <person name="Oberbeckmann S."/>
            <person name="Bunk B."/>
            <person name="Jeske O."/>
            <person name="Meyerdierks A."/>
            <person name="Storesund J.E."/>
            <person name="Kallscheuer N."/>
            <person name="Luecker S."/>
            <person name="Lage O.M."/>
            <person name="Pohl T."/>
            <person name="Merkel B.J."/>
            <person name="Hornburger P."/>
            <person name="Mueller R.-W."/>
            <person name="Bruemmer F."/>
            <person name="Labrenz M."/>
            <person name="Spormann A.M."/>
            <person name="Op den Camp H."/>
            <person name="Overmann J."/>
            <person name="Amann R."/>
            <person name="Jetten M.S.M."/>
            <person name="Mascher T."/>
            <person name="Medema M.H."/>
            <person name="Devos D.P."/>
            <person name="Kaster A.-K."/>
            <person name="Ovreas L."/>
            <person name="Rohde M."/>
            <person name="Galperin M.Y."/>
            <person name="Jogler C."/>
        </authorList>
    </citation>
    <scope>NUCLEOTIDE SEQUENCE [LARGE SCALE GENOMIC DNA]</scope>
    <source>
        <strain evidence="6 7">Pan216</strain>
    </source>
</reference>
<name>A0A518B2K6_9BACT</name>
<feature type="transmembrane region" description="Helical" evidence="5">
    <location>
        <begin position="108"/>
        <end position="127"/>
    </location>
</feature>
<organism evidence="6 7">
    <name type="scientific">Kolteria novifilia</name>
    <dbReference type="NCBI Taxonomy" id="2527975"/>
    <lineage>
        <taxon>Bacteria</taxon>
        <taxon>Pseudomonadati</taxon>
        <taxon>Planctomycetota</taxon>
        <taxon>Planctomycetia</taxon>
        <taxon>Kolteriales</taxon>
        <taxon>Kolteriaceae</taxon>
        <taxon>Kolteria</taxon>
    </lineage>
</organism>
<dbReference type="InterPro" id="IPR002293">
    <property type="entry name" value="AA/rel_permease1"/>
</dbReference>
<proteinExistence type="predicted"/>
<keyword evidence="2 5" id="KW-0812">Transmembrane</keyword>
<feature type="transmembrane region" description="Helical" evidence="5">
    <location>
        <begin position="209"/>
        <end position="232"/>
    </location>
</feature>
<feature type="transmembrane region" description="Helical" evidence="5">
    <location>
        <begin position="134"/>
        <end position="154"/>
    </location>
</feature>
<evidence type="ECO:0000256" key="2">
    <source>
        <dbReference type="ARBA" id="ARBA00022692"/>
    </source>
</evidence>
<dbReference type="OrthoDB" id="9809628at2"/>
<dbReference type="AlphaFoldDB" id="A0A518B2K6"/>
<evidence type="ECO:0000313" key="7">
    <source>
        <dbReference type="Proteomes" id="UP000317093"/>
    </source>
</evidence>
<protein>
    <submittedName>
        <fullName evidence="6">Putative amino acid permease YhdG</fullName>
    </submittedName>
</protein>
<feature type="transmembrane region" description="Helical" evidence="5">
    <location>
        <begin position="329"/>
        <end position="348"/>
    </location>
</feature>
<dbReference type="KEGG" id="knv:Pan216_20620"/>
<dbReference type="InterPro" id="IPR050598">
    <property type="entry name" value="AminoAcid_Transporter"/>
</dbReference>
<gene>
    <name evidence="6" type="primary">yhdG_1</name>
    <name evidence="6" type="ORF">Pan216_20620</name>
</gene>
<dbReference type="Proteomes" id="UP000317093">
    <property type="component" value="Chromosome"/>
</dbReference>
<accession>A0A518B2K6</accession>
<dbReference type="PANTHER" id="PTHR11785:SF512">
    <property type="entry name" value="SOBREMESA, ISOFORM B"/>
    <property type="match status" value="1"/>
</dbReference>
<dbReference type="Pfam" id="PF13520">
    <property type="entry name" value="AA_permease_2"/>
    <property type="match status" value="1"/>
</dbReference>
<feature type="transmembrane region" description="Helical" evidence="5">
    <location>
        <begin position="20"/>
        <end position="41"/>
    </location>
</feature>
<dbReference type="PIRSF" id="PIRSF006060">
    <property type="entry name" value="AA_transporter"/>
    <property type="match status" value="1"/>
</dbReference>
<evidence type="ECO:0000256" key="1">
    <source>
        <dbReference type="ARBA" id="ARBA00004141"/>
    </source>
</evidence>
<keyword evidence="3 5" id="KW-1133">Transmembrane helix</keyword>
<sequence length="421" mass="44228">MVGAGVFTTSGFTLQSLGSPAWVVLAWLVAGAIALAGADAYGKLARAMPESGGEYLFLSRAIHPAFGFVAGWISLIAGFSGGIAYAATAFESYLFPETHRPTWISEDAPAIFLIVVTGLLHGVRGRVGVVAQNVVVAIKLGLLVVLLLLAATTLPTHPWGGTSVEGGEGGFPFVAFAQSLVWISFSYLGFNAAVYLTEEAEEPERTVPWALLLGTSTVVVLYLLLNAVFVYANPEAVVGKPDVAALAAQALGGDWFGRLARMTVVIALVTSVFSMMMAAPRVYAKMAADGLLPGVLRFEGDSPRAAIVLQVLLASGLVYWSTLRDLLDYLGLTLSVCAACTVSCLFVPRVRKATTPTPSLVLPGIYVASTLATAGVLAFMKPAQVVGTVLTVATGAIVFIMGRYLPIRPSRQNDRDVPSSE</sequence>
<dbReference type="GO" id="GO:0016020">
    <property type="term" value="C:membrane"/>
    <property type="evidence" value="ECO:0007669"/>
    <property type="project" value="UniProtKB-SubCell"/>
</dbReference>
<dbReference type="Gene3D" id="1.20.1740.10">
    <property type="entry name" value="Amino acid/polyamine transporter I"/>
    <property type="match status" value="1"/>
</dbReference>
<comment type="subcellular location">
    <subcellularLocation>
        <location evidence="1">Membrane</location>
        <topology evidence="1">Multi-pass membrane protein</topology>
    </subcellularLocation>
</comment>
<feature type="transmembrane region" description="Helical" evidence="5">
    <location>
        <begin position="305"/>
        <end position="323"/>
    </location>
</feature>
<evidence type="ECO:0000256" key="4">
    <source>
        <dbReference type="ARBA" id="ARBA00023136"/>
    </source>
</evidence>
<dbReference type="PANTHER" id="PTHR11785">
    <property type="entry name" value="AMINO ACID TRANSPORTER"/>
    <property type="match status" value="1"/>
</dbReference>
<evidence type="ECO:0000256" key="3">
    <source>
        <dbReference type="ARBA" id="ARBA00022989"/>
    </source>
</evidence>
<keyword evidence="4 5" id="KW-0472">Membrane</keyword>
<evidence type="ECO:0000256" key="5">
    <source>
        <dbReference type="SAM" id="Phobius"/>
    </source>
</evidence>
<feature type="transmembrane region" description="Helical" evidence="5">
    <location>
        <begin position="174"/>
        <end position="197"/>
    </location>
</feature>
<evidence type="ECO:0000313" key="6">
    <source>
        <dbReference type="EMBL" id="QDU61208.1"/>
    </source>
</evidence>